<keyword evidence="1" id="KW-0732">Signal</keyword>
<dbReference type="AlphaFoldDB" id="A0A9X1UK26"/>
<dbReference type="EMBL" id="JAKLJA010000001">
    <property type="protein sequence ID" value="MCG5071921.1"/>
    <property type="molecule type" value="Genomic_DNA"/>
</dbReference>
<evidence type="ECO:0000313" key="2">
    <source>
        <dbReference type="EMBL" id="MCG5071921.1"/>
    </source>
</evidence>
<name>A0A9X1UK26_9BURK</name>
<feature type="chain" id="PRO_5040947351" evidence="1">
    <location>
        <begin position="19"/>
        <end position="66"/>
    </location>
</feature>
<proteinExistence type="predicted"/>
<sequence length="66" mass="6931">MKTALAAFVAARAVFFGAAGSGVFRTSPIGHSTNSVEYRLTGRTFQAPAEIIARVPGIHSLNGNRL</sequence>
<protein>
    <submittedName>
        <fullName evidence="2">Uncharacterized protein</fullName>
    </submittedName>
</protein>
<dbReference type="Proteomes" id="UP001139308">
    <property type="component" value="Unassembled WGS sequence"/>
</dbReference>
<evidence type="ECO:0000313" key="3">
    <source>
        <dbReference type="Proteomes" id="UP001139308"/>
    </source>
</evidence>
<feature type="signal peptide" evidence="1">
    <location>
        <begin position="1"/>
        <end position="18"/>
    </location>
</feature>
<organism evidence="2 3">
    <name type="scientific">Paraburkholderia tagetis</name>
    <dbReference type="NCBI Taxonomy" id="2913261"/>
    <lineage>
        <taxon>Bacteria</taxon>
        <taxon>Pseudomonadati</taxon>
        <taxon>Pseudomonadota</taxon>
        <taxon>Betaproteobacteria</taxon>
        <taxon>Burkholderiales</taxon>
        <taxon>Burkholderiaceae</taxon>
        <taxon>Paraburkholderia</taxon>
    </lineage>
</organism>
<gene>
    <name evidence="2" type="ORF">L5014_00875</name>
</gene>
<dbReference type="RefSeq" id="WP_238461700.1">
    <property type="nucleotide sequence ID" value="NZ_JAKLJA010000001.1"/>
</dbReference>
<evidence type="ECO:0000256" key="1">
    <source>
        <dbReference type="SAM" id="SignalP"/>
    </source>
</evidence>
<comment type="caution">
    <text evidence="2">The sequence shown here is derived from an EMBL/GenBank/DDBJ whole genome shotgun (WGS) entry which is preliminary data.</text>
</comment>
<accession>A0A9X1UK26</accession>
<reference evidence="2" key="1">
    <citation type="submission" date="2022-01" db="EMBL/GenBank/DDBJ databases">
        <title>Genome sequence and assembly of Parabukholderia sp. RG36.</title>
        <authorList>
            <person name="Chhetri G."/>
        </authorList>
    </citation>
    <scope>NUCLEOTIDE SEQUENCE</scope>
    <source>
        <strain evidence="2">RG36</strain>
    </source>
</reference>
<keyword evidence="3" id="KW-1185">Reference proteome</keyword>